<dbReference type="RefSeq" id="WP_386754992.1">
    <property type="nucleotide sequence ID" value="NZ_JBHSNM010000003.1"/>
</dbReference>
<dbReference type="InterPro" id="IPR021381">
    <property type="entry name" value="DUF3011"/>
</dbReference>
<dbReference type="EMBL" id="JBHSNM010000003">
    <property type="protein sequence ID" value="MFC5570563.1"/>
    <property type="molecule type" value="Genomic_DNA"/>
</dbReference>
<comment type="caution">
    <text evidence="2">The sequence shown here is derived from an EMBL/GenBank/DDBJ whole genome shotgun (WGS) entry which is preliminary data.</text>
</comment>
<protein>
    <submittedName>
        <fullName evidence="2">DUF3011 domain-containing protein</fullName>
    </submittedName>
</protein>
<dbReference type="Proteomes" id="UP001596036">
    <property type="component" value="Unassembled WGS sequence"/>
</dbReference>
<keyword evidence="3" id="KW-1185">Reference proteome</keyword>
<feature type="chain" id="PRO_5046911029" evidence="1">
    <location>
        <begin position="24"/>
        <end position="300"/>
    </location>
</feature>
<accession>A0ABW0SNC9</accession>
<reference evidence="3" key="1">
    <citation type="journal article" date="2019" name="Int. J. Syst. Evol. Microbiol.">
        <title>The Global Catalogue of Microorganisms (GCM) 10K type strain sequencing project: providing services to taxonomists for standard genome sequencing and annotation.</title>
        <authorList>
            <consortium name="The Broad Institute Genomics Platform"/>
            <consortium name="The Broad Institute Genome Sequencing Center for Infectious Disease"/>
            <person name="Wu L."/>
            <person name="Ma J."/>
        </authorList>
    </citation>
    <scope>NUCLEOTIDE SEQUENCE [LARGE SCALE GENOMIC DNA]</scope>
    <source>
        <strain evidence="3">KACC 11407</strain>
    </source>
</reference>
<sequence>MKALLKSLLAAFCLLALSTPTLAQVSSRAYAPEQLRGLSREDQARVIRLEYREQSGGREIADDQLRFYLDQVNRSNWGFSDIKRDIAQSLAGVGGPGPWPGNGQAIRCESTDNRTRACRTPWSGPSRLSRQLSDTRCEEGRNWQSREGEVTVWNGCRAEFTQGWGDAGQGGTIRCESANNRVANCDTPWRGRSQLVRQLSDTRCREGQNWSSGQGRVNVWAGCRGEFARGGNWSGGGSGYTVTCASENGRYTTCNWPPGHGRPRMVQQLSSQSCIEGRTWGMAGSNRIWVNGGCRARFGD</sequence>
<name>A0ABW0SNC9_9GAMM</name>
<evidence type="ECO:0000313" key="2">
    <source>
        <dbReference type="EMBL" id="MFC5570563.1"/>
    </source>
</evidence>
<organism evidence="2 3">
    <name type="scientific">Lysobacter yangpyeongensis</name>
    <dbReference type="NCBI Taxonomy" id="346182"/>
    <lineage>
        <taxon>Bacteria</taxon>
        <taxon>Pseudomonadati</taxon>
        <taxon>Pseudomonadota</taxon>
        <taxon>Gammaproteobacteria</taxon>
        <taxon>Lysobacterales</taxon>
        <taxon>Lysobacteraceae</taxon>
        <taxon>Lysobacter</taxon>
    </lineage>
</organism>
<dbReference type="Pfam" id="PF11218">
    <property type="entry name" value="DUF3011"/>
    <property type="match status" value="1"/>
</dbReference>
<proteinExistence type="predicted"/>
<keyword evidence="1" id="KW-0732">Signal</keyword>
<feature type="signal peptide" evidence="1">
    <location>
        <begin position="1"/>
        <end position="23"/>
    </location>
</feature>
<evidence type="ECO:0000256" key="1">
    <source>
        <dbReference type="SAM" id="SignalP"/>
    </source>
</evidence>
<gene>
    <name evidence="2" type="ORF">ACFPN1_10880</name>
</gene>
<evidence type="ECO:0000313" key="3">
    <source>
        <dbReference type="Proteomes" id="UP001596036"/>
    </source>
</evidence>